<evidence type="ECO:0000256" key="1">
    <source>
        <dbReference type="SAM" id="Phobius"/>
    </source>
</evidence>
<reference evidence="2 3" key="1">
    <citation type="submission" date="2020-08" db="EMBL/GenBank/DDBJ databases">
        <title>Genomic Encyclopedia of Type Strains, Phase IV (KMG-IV): sequencing the most valuable type-strain genomes for metagenomic binning, comparative biology and taxonomic classification.</title>
        <authorList>
            <person name="Goeker M."/>
        </authorList>
    </citation>
    <scope>NUCLEOTIDE SEQUENCE [LARGE SCALE GENOMIC DNA]</scope>
    <source>
        <strain evidence="2 3">DSM 101791</strain>
    </source>
</reference>
<proteinExistence type="predicted"/>
<organism evidence="2 3">
    <name type="scientific">Deinococcus budaensis</name>
    <dbReference type="NCBI Taxonomy" id="1665626"/>
    <lineage>
        <taxon>Bacteria</taxon>
        <taxon>Thermotogati</taxon>
        <taxon>Deinococcota</taxon>
        <taxon>Deinococci</taxon>
        <taxon>Deinococcales</taxon>
        <taxon>Deinococcaceae</taxon>
        <taxon>Deinococcus</taxon>
    </lineage>
</organism>
<dbReference type="EMBL" id="JACHFN010000009">
    <property type="protein sequence ID" value="MBB5235175.1"/>
    <property type="molecule type" value="Genomic_DNA"/>
</dbReference>
<keyword evidence="1" id="KW-0812">Transmembrane</keyword>
<dbReference type="AlphaFoldDB" id="A0A7W8LR13"/>
<gene>
    <name evidence="2" type="ORF">HNQ09_002623</name>
</gene>
<sequence length="122" mass="13161">MPTLLPIISALVSLLRRWEAAFSWRLEALPGLLPGFGVAVAVTLALTLTPALLALVTLRRGADPDHLARQRRLAFWGLCLGLSLTWALFLVLPSGSRPLLLNVTVWPPLVGYVAGRWAGGSQ</sequence>
<keyword evidence="1" id="KW-1133">Transmembrane helix</keyword>
<accession>A0A7W8LR13</accession>
<evidence type="ECO:0000313" key="2">
    <source>
        <dbReference type="EMBL" id="MBB5235175.1"/>
    </source>
</evidence>
<comment type="caution">
    <text evidence="2">The sequence shown here is derived from an EMBL/GenBank/DDBJ whole genome shotgun (WGS) entry which is preliminary data.</text>
</comment>
<keyword evidence="3" id="KW-1185">Reference proteome</keyword>
<name>A0A7W8LR13_9DEIO</name>
<dbReference type="Proteomes" id="UP000525389">
    <property type="component" value="Unassembled WGS sequence"/>
</dbReference>
<dbReference type="RefSeq" id="WP_184029949.1">
    <property type="nucleotide sequence ID" value="NZ_JACHFN010000009.1"/>
</dbReference>
<feature type="transmembrane region" description="Helical" evidence="1">
    <location>
        <begin position="33"/>
        <end position="53"/>
    </location>
</feature>
<keyword evidence="1" id="KW-0472">Membrane</keyword>
<feature type="transmembrane region" description="Helical" evidence="1">
    <location>
        <begin position="73"/>
        <end position="92"/>
    </location>
</feature>
<evidence type="ECO:0000313" key="3">
    <source>
        <dbReference type="Proteomes" id="UP000525389"/>
    </source>
</evidence>
<protein>
    <submittedName>
        <fullName evidence="2">Putative membrane protein YdfJ with MMPL/SSD domain</fullName>
    </submittedName>
</protein>